<proteinExistence type="predicted"/>
<gene>
    <name evidence="2" type="ORF">TorRG33x02_104440</name>
</gene>
<evidence type="ECO:0000313" key="2">
    <source>
        <dbReference type="EMBL" id="PON93741.1"/>
    </source>
</evidence>
<evidence type="ECO:0000313" key="3">
    <source>
        <dbReference type="Proteomes" id="UP000237000"/>
    </source>
</evidence>
<evidence type="ECO:0000256" key="1">
    <source>
        <dbReference type="SAM" id="MobiDB-lite"/>
    </source>
</evidence>
<dbReference type="AlphaFoldDB" id="A0A2P5F7I4"/>
<dbReference type="OrthoDB" id="10281536at2759"/>
<reference evidence="3" key="1">
    <citation type="submission" date="2016-06" db="EMBL/GenBank/DDBJ databases">
        <title>Parallel loss of symbiosis genes in relatives of nitrogen-fixing non-legume Parasponia.</title>
        <authorList>
            <person name="Van Velzen R."/>
            <person name="Holmer R."/>
            <person name="Bu F."/>
            <person name="Rutten L."/>
            <person name="Van Zeijl A."/>
            <person name="Liu W."/>
            <person name="Santuari L."/>
            <person name="Cao Q."/>
            <person name="Sharma T."/>
            <person name="Shen D."/>
            <person name="Roswanjaya Y."/>
            <person name="Wardhani T."/>
            <person name="Kalhor M.S."/>
            <person name="Jansen J."/>
            <person name="Van den Hoogen J."/>
            <person name="Gungor B."/>
            <person name="Hartog M."/>
            <person name="Hontelez J."/>
            <person name="Verver J."/>
            <person name="Yang W.-C."/>
            <person name="Schijlen E."/>
            <person name="Repin R."/>
            <person name="Schilthuizen M."/>
            <person name="Schranz E."/>
            <person name="Heidstra R."/>
            <person name="Miyata K."/>
            <person name="Fedorova E."/>
            <person name="Kohlen W."/>
            <person name="Bisseling T."/>
            <person name="Smit S."/>
            <person name="Geurts R."/>
        </authorList>
    </citation>
    <scope>NUCLEOTIDE SEQUENCE [LARGE SCALE GENOMIC DNA]</scope>
    <source>
        <strain evidence="3">cv. RG33-2</strain>
    </source>
</reference>
<dbReference type="InParanoid" id="A0A2P5F7I4"/>
<name>A0A2P5F7I4_TREOI</name>
<protein>
    <submittedName>
        <fullName evidence="2">Uncharacterized protein</fullName>
    </submittedName>
</protein>
<organism evidence="2 3">
    <name type="scientific">Trema orientale</name>
    <name type="common">Charcoal tree</name>
    <name type="synonym">Celtis orientalis</name>
    <dbReference type="NCBI Taxonomy" id="63057"/>
    <lineage>
        <taxon>Eukaryota</taxon>
        <taxon>Viridiplantae</taxon>
        <taxon>Streptophyta</taxon>
        <taxon>Embryophyta</taxon>
        <taxon>Tracheophyta</taxon>
        <taxon>Spermatophyta</taxon>
        <taxon>Magnoliopsida</taxon>
        <taxon>eudicotyledons</taxon>
        <taxon>Gunneridae</taxon>
        <taxon>Pentapetalae</taxon>
        <taxon>rosids</taxon>
        <taxon>fabids</taxon>
        <taxon>Rosales</taxon>
        <taxon>Cannabaceae</taxon>
        <taxon>Trema</taxon>
    </lineage>
</organism>
<accession>A0A2P5F7I4</accession>
<sequence length="166" mass="19285">MSCEQCTMLKLRRAERCLTLGGTSMMRGQNIMFKTSREVRYWNSIDKELRLLQFSMDKDRRLLKPLFPPFGKDVKLWQSPISNDSKALRYCRFLGRESSLSHQRISNDFKQSRFSNSFGNEDSRGQDFITQVVRQGFLKGNSPGKRGKSLTPSVTSVSRDLRFQKD</sequence>
<keyword evidence="3" id="KW-1185">Reference proteome</keyword>
<dbReference type="Proteomes" id="UP000237000">
    <property type="component" value="Unassembled WGS sequence"/>
</dbReference>
<feature type="region of interest" description="Disordered" evidence="1">
    <location>
        <begin position="139"/>
        <end position="166"/>
    </location>
</feature>
<comment type="caution">
    <text evidence="2">The sequence shown here is derived from an EMBL/GenBank/DDBJ whole genome shotgun (WGS) entry which is preliminary data.</text>
</comment>
<dbReference type="EMBL" id="JXTC01000056">
    <property type="protein sequence ID" value="PON93741.1"/>
    <property type="molecule type" value="Genomic_DNA"/>
</dbReference>